<dbReference type="AlphaFoldDB" id="A0A371DQ49"/>
<evidence type="ECO:0000313" key="2">
    <source>
        <dbReference type="EMBL" id="RDX54666.1"/>
    </source>
</evidence>
<name>A0A371DQ49_9APHY</name>
<dbReference type="Proteomes" id="UP000256964">
    <property type="component" value="Unassembled WGS sequence"/>
</dbReference>
<protein>
    <submittedName>
        <fullName evidence="2">Uncharacterized protein</fullName>
    </submittedName>
</protein>
<dbReference type="EMBL" id="KZ857384">
    <property type="protein sequence ID" value="RDX54666.1"/>
    <property type="molecule type" value="Genomic_DNA"/>
</dbReference>
<sequence length="240" mass="27055">MPSTSPFSLLQPVPPPHDSDHGTQLVEMPPSAVALERLFSTLSRSSAMFSALRDFNSAAVDIKTTIDNLAGGDARVQLLQDYVLFINSARLRTFVLRITGKTSGVVAEFVLPADANTLRSIPAVKFIQWVRAFERGEFGVPDAITAAQRELLVDFAHIWEGFARLPRLDRGWEYFRLLLRWLSNESWNTNNVVEDGGFVQLSMLSEWAHAQYPQWFEQYETDPEMPELVSVYGSDSDEDL</sequence>
<dbReference type="OrthoDB" id="2756366at2759"/>
<reference evidence="2 3" key="1">
    <citation type="journal article" date="2018" name="Biotechnol. Biofuels">
        <title>Integrative visual omics of the white-rot fungus Polyporus brumalis exposes the biotechnological potential of its oxidative enzymes for delignifying raw plant biomass.</title>
        <authorList>
            <person name="Miyauchi S."/>
            <person name="Rancon A."/>
            <person name="Drula E."/>
            <person name="Hage H."/>
            <person name="Chaduli D."/>
            <person name="Favel A."/>
            <person name="Grisel S."/>
            <person name="Henrissat B."/>
            <person name="Herpoel-Gimbert I."/>
            <person name="Ruiz-Duenas F.J."/>
            <person name="Chevret D."/>
            <person name="Hainaut M."/>
            <person name="Lin J."/>
            <person name="Wang M."/>
            <person name="Pangilinan J."/>
            <person name="Lipzen A."/>
            <person name="Lesage-Meessen L."/>
            <person name="Navarro D."/>
            <person name="Riley R."/>
            <person name="Grigoriev I.V."/>
            <person name="Zhou S."/>
            <person name="Raouche S."/>
            <person name="Rosso M.N."/>
        </authorList>
    </citation>
    <scope>NUCLEOTIDE SEQUENCE [LARGE SCALE GENOMIC DNA]</scope>
    <source>
        <strain evidence="2 3">BRFM 1820</strain>
    </source>
</reference>
<evidence type="ECO:0000256" key="1">
    <source>
        <dbReference type="SAM" id="MobiDB-lite"/>
    </source>
</evidence>
<accession>A0A371DQ49</accession>
<gene>
    <name evidence="2" type="ORF">OH76DRAFT_1478929</name>
</gene>
<proteinExistence type="predicted"/>
<feature type="region of interest" description="Disordered" evidence="1">
    <location>
        <begin position="1"/>
        <end position="24"/>
    </location>
</feature>
<organism evidence="2 3">
    <name type="scientific">Lentinus brumalis</name>
    <dbReference type="NCBI Taxonomy" id="2498619"/>
    <lineage>
        <taxon>Eukaryota</taxon>
        <taxon>Fungi</taxon>
        <taxon>Dikarya</taxon>
        <taxon>Basidiomycota</taxon>
        <taxon>Agaricomycotina</taxon>
        <taxon>Agaricomycetes</taxon>
        <taxon>Polyporales</taxon>
        <taxon>Polyporaceae</taxon>
        <taxon>Lentinus</taxon>
    </lineage>
</organism>
<keyword evidence="3" id="KW-1185">Reference proteome</keyword>
<evidence type="ECO:0000313" key="3">
    <source>
        <dbReference type="Proteomes" id="UP000256964"/>
    </source>
</evidence>